<proteinExistence type="predicted"/>
<protein>
    <submittedName>
        <fullName evidence="1">DUF2634 domain-containing protein</fullName>
    </submittedName>
</protein>
<dbReference type="Pfam" id="PF10934">
    <property type="entry name" value="Sheath_initiator"/>
    <property type="match status" value="1"/>
</dbReference>
<sequence>MLPQGGIKATIATGADVRQQPTRTYAIVGNRIVGQVDGLEAMKQAVFKVLQTNRFEHTIYSGNYGHELNEALGADPGVARSIVGRRIKEALLVDDRIRAIEGMEITTNGDALTATFTVVTQFGNFKMTTEV</sequence>
<gene>
    <name evidence="1" type="ORF">DLM86_00775</name>
</gene>
<keyword evidence="2" id="KW-1185">Reference proteome</keyword>
<dbReference type="InterPro" id="IPR020288">
    <property type="entry name" value="Sheath_initiator"/>
</dbReference>
<organism evidence="1 2">
    <name type="scientific">Paenibacillus flagellatus</name>
    <dbReference type="NCBI Taxonomy" id="2211139"/>
    <lineage>
        <taxon>Bacteria</taxon>
        <taxon>Bacillati</taxon>
        <taxon>Bacillota</taxon>
        <taxon>Bacilli</taxon>
        <taxon>Bacillales</taxon>
        <taxon>Paenibacillaceae</taxon>
        <taxon>Paenibacillus</taxon>
    </lineage>
</organism>
<dbReference type="OrthoDB" id="89089at2"/>
<comment type="caution">
    <text evidence="1">The sequence shown here is derived from an EMBL/GenBank/DDBJ whole genome shotgun (WGS) entry which is preliminary data.</text>
</comment>
<dbReference type="EMBL" id="QJVJ01000001">
    <property type="protein sequence ID" value="PYI57015.1"/>
    <property type="molecule type" value="Genomic_DNA"/>
</dbReference>
<reference evidence="1 2" key="1">
    <citation type="submission" date="2018-05" db="EMBL/GenBank/DDBJ databases">
        <title>Paenibacillus flagellatus sp. nov., isolated from selenium mineral soil.</title>
        <authorList>
            <person name="Dai X."/>
        </authorList>
    </citation>
    <scope>NUCLEOTIDE SEQUENCE [LARGE SCALE GENOMIC DNA]</scope>
    <source>
        <strain evidence="1 2">DXL2</strain>
    </source>
</reference>
<dbReference type="Proteomes" id="UP000247476">
    <property type="component" value="Unassembled WGS sequence"/>
</dbReference>
<accession>A0A2V5KBT0</accession>
<dbReference type="AlphaFoldDB" id="A0A2V5KBT0"/>
<evidence type="ECO:0000313" key="1">
    <source>
        <dbReference type="EMBL" id="PYI57015.1"/>
    </source>
</evidence>
<dbReference type="RefSeq" id="WP_110838056.1">
    <property type="nucleotide sequence ID" value="NZ_QJVJ01000001.1"/>
</dbReference>
<dbReference type="SUPFAM" id="SSF160719">
    <property type="entry name" value="gpW/gp25-like"/>
    <property type="match status" value="1"/>
</dbReference>
<name>A0A2V5KBT0_9BACL</name>
<evidence type="ECO:0000313" key="2">
    <source>
        <dbReference type="Proteomes" id="UP000247476"/>
    </source>
</evidence>